<reference evidence="4 5" key="1">
    <citation type="submission" date="2019-09" db="EMBL/GenBank/DDBJ databases">
        <authorList>
            <person name="Ou C."/>
        </authorList>
    </citation>
    <scope>NUCLEOTIDE SEQUENCE [LARGE SCALE GENOMIC DNA]</scope>
    <source>
        <strain evidence="4">S2</strain>
        <tissue evidence="4">Leaf</tissue>
    </source>
</reference>
<dbReference type="Pfam" id="PF25819">
    <property type="entry name" value="Nal1_C"/>
    <property type="match status" value="1"/>
</dbReference>
<dbReference type="Pfam" id="PF25608">
    <property type="entry name" value="NAL1_N"/>
    <property type="match status" value="1"/>
</dbReference>
<dbReference type="InterPro" id="IPR057906">
    <property type="entry name" value="Nal1"/>
</dbReference>
<dbReference type="PANTHER" id="PTHR31521:SF2">
    <property type="entry name" value="EXPRESSED PROTEIN"/>
    <property type="match status" value="1"/>
</dbReference>
<feature type="region of interest" description="Disordered" evidence="1">
    <location>
        <begin position="583"/>
        <end position="606"/>
    </location>
</feature>
<keyword evidence="5" id="KW-1185">Reference proteome</keyword>
<evidence type="ECO:0000313" key="5">
    <source>
        <dbReference type="Proteomes" id="UP000327157"/>
    </source>
</evidence>
<reference evidence="4 5" key="3">
    <citation type="submission" date="2019-11" db="EMBL/GenBank/DDBJ databases">
        <title>A de novo genome assembly of a pear dwarfing rootstock.</title>
        <authorList>
            <person name="Wang F."/>
            <person name="Wang J."/>
            <person name="Li S."/>
            <person name="Zhang Y."/>
            <person name="Fang M."/>
            <person name="Ma L."/>
            <person name="Zhao Y."/>
            <person name="Jiang S."/>
        </authorList>
    </citation>
    <scope>NUCLEOTIDE SEQUENCE [LARGE SCALE GENOMIC DNA]</scope>
    <source>
        <strain evidence="4">S2</strain>
        <tissue evidence="4">Leaf</tissue>
    </source>
</reference>
<dbReference type="InterPro" id="IPR057904">
    <property type="entry name" value="Nal1_C"/>
</dbReference>
<organism evidence="4 5">
    <name type="scientific">Pyrus ussuriensis x Pyrus communis</name>
    <dbReference type="NCBI Taxonomy" id="2448454"/>
    <lineage>
        <taxon>Eukaryota</taxon>
        <taxon>Viridiplantae</taxon>
        <taxon>Streptophyta</taxon>
        <taxon>Embryophyta</taxon>
        <taxon>Tracheophyta</taxon>
        <taxon>Spermatophyta</taxon>
        <taxon>Magnoliopsida</taxon>
        <taxon>eudicotyledons</taxon>
        <taxon>Gunneridae</taxon>
        <taxon>Pentapetalae</taxon>
        <taxon>rosids</taxon>
        <taxon>fabids</taxon>
        <taxon>Rosales</taxon>
        <taxon>Rosaceae</taxon>
        <taxon>Amygdaloideae</taxon>
        <taxon>Maleae</taxon>
        <taxon>Pyrus</taxon>
    </lineage>
</organism>
<protein>
    <recommendedName>
        <fullName evidence="6">Trypsin family protein</fullName>
    </recommendedName>
</protein>
<gene>
    <name evidence="4" type="ORF">D8674_002675</name>
</gene>
<evidence type="ECO:0000256" key="1">
    <source>
        <dbReference type="SAM" id="MobiDB-lite"/>
    </source>
</evidence>
<feature type="compositionally biased region" description="Polar residues" evidence="1">
    <location>
        <begin position="546"/>
        <end position="571"/>
    </location>
</feature>
<evidence type="ECO:0008006" key="6">
    <source>
        <dbReference type="Google" id="ProtNLM"/>
    </source>
</evidence>
<evidence type="ECO:0000313" key="4">
    <source>
        <dbReference type="EMBL" id="KAB2601670.1"/>
    </source>
</evidence>
<feature type="domain" description="Nal1 N-terminal" evidence="2">
    <location>
        <begin position="100"/>
        <end position="179"/>
    </location>
</feature>
<dbReference type="AlphaFoldDB" id="A0A5N5FK97"/>
<feature type="compositionally biased region" description="Polar residues" evidence="1">
    <location>
        <begin position="596"/>
        <end position="606"/>
    </location>
</feature>
<proteinExistence type="predicted"/>
<dbReference type="Proteomes" id="UP000327157">
    <property type="component" value="Chromosome 10"/>
</dbReference>
<evidence type="ECO:0000259" key="2">
    <source>
        <dbReference type="Pfam" id="PF25608"/>
    </source>
</evidence>
<dbReference type="InterPro" id="IPR009003">
    <property type="entry name" value="Peptidase_S1_PA"/>
</dbReference>
<feature type="domain" description="Nal1 C-terminal" evidence="3">
    <location>
        <begin position="192"/>
        <end position="459"/>
    </location>
</feature>
<dbReference type="PANTHER" id="PTHR31521">
    <property type="entry name" value="EXPRESSED PROTEIN"/>
    <property type="match status" value="1"/>
</dbReference>
<reference evidence="5" key="2">
    <citation type="submission" date="2019-10" db="EMBL/GenBank/DDBJ databases">
        <title>A de novo genome assembly of a pear dwarfing rootstock.</title>
        <authorList>
            <person name="Wang F."/>
            <person name="Wang J."/>
            <person name="Li S."/>
            <person name="Zhang Y."/>
            <person name="Fang M."/>
            <person name="Ma L."/>
            <person name="Zhao Y."/>
            <person name="Jiang S."/>
        </authorList>
    </citation>
    <scope>NUCLEOTIDE SEQUENCE [LARGE SCALE GENOMIC DNA]</scope>
</reference>
<name>A0A5N5FK97_9ROSA</name>
<feature type="region of interest" description="Disordered" evidence="1">
    <location>
        <begin position="545"/>
        <end position="571"/>
    </location>
</feature>
<sequence>MDRTRLDLRFHHYSGSTQSGESALDLERNYCGHHPNLPSVSPSALQPFASSGQHSESNAAYFSWPTLGRLSDAAEDRANYFGNLQKEDLPETLGRLPSGQQATTLLELMTIRAFHSKILRLFSLGTAIGFRIRRGVLTDIPAILVFVARKAHREWLSHVQCLPAALEGPGGVWCDVDVVEFSYYGSPVSTPKEQLYTELADGLRGSDPWIGSGSQVASQKTSGTLGAIVKSRTGNRQVGFLTNRHVAVDLDYPNQKMFHPLPPSLGPGVYLGAVERATSFITDDLWYGIFAGTNPETFVRADGAFIPFAEDFNLNNVITTVRGIGEIGDVYTIDLQSPINSLIGRQVMKVGRSSGLTTGTIMAYALEYNDEKGICFFTDFLVVGENQQSFDLEGDSGSLILLTGQNGEKPRPVGIIWGGTANRGRLKLKIGQPPENWTSGVDLGRLLQLLELDLITTKEGFQAAIQEQRNASAAGIGSTVGESSPAVRPSCKDKLEDDYGPLGFNLQKIPIEGESRQGLIRPFMRGDFHIENCVETAPNIEHQFIPSATSRSPGNQNKQEGNQVPKNLLPLQSSLDEEISVSLQLGEPEPKRRKNCNSLFSSKGPV</sequence>
<evidence type="ECO:0000259" key="3">
    <source>
        <dbReference type="Pfam" id="PF25819"/>
    </source>
</evidence>
<dbReference type="OrthoDB" id="1881052at2759"/>
<comment type="caution">
    <text evidence="4">The sequence shown here is derived from an EMBL/GenBank/DDBJ whole genome shotgun (WGS) entry which is preliminary data.</text>
</comment>
<accession>A0A5N5FK97</accession>
<dbReference type="EMBL" id="SMOL01000695">
    <property type="protein sequence ID" value="KAB2601670.1"/>
    <property type="molecule type" value="Genomic_DNA"/>
</dbReference>
<dbReference type="InterPro" id="IPR057905">
    <property type="entry name" value="Nal1_N"/>
</dbReference>
<dbReference type="SUPFAM" id="SSF50494">
    <property type="entry name" value="Trypsin-like serine proteases"/>
    <property type="match status" value="1"/>
</dbReference>